<reference evidence="2 3" key="1">
    <citation type="submission" date="2023-06" db="EMBL/GenBank/DDBJ databases">
        <authorList>
            <person name="Oyuntsetseg B."/>
            <person name="Kim S.B."/>
        </authorList>
    </citation>
    <scope>NUCLEOTIDE SEQUENCE [LARGE SCALE GENOMIC DNA]</scope>
    <source>
        <strain evidence="2 3">2-2</strain>
    </source>
</reference>
<feature type="compositionally biased region" description="Polar residues" evidence="1">
    <location>
        <begin position="36"/>
        <end position="45"/>
    </location>
</feature>
<accession>A0ABY8XI05</accession>
<keyword evidence="3" id="KW-1185">Reference proteome</keyword>
<proteinExistence type="predicted"/>
<dbReference type="EMBL" id="CP127173">
    <property type="protein sequence ID" value="WIV55265.1"/>
    <property type="molecule type" value="Genomic_DNA"/>
</dbReference>
<name>A0ABY8XI05_9PSEU</name>
<dbReference type="Proteomes" id="UP001227101">
    <property type="component" value="Chromosome"/>
</dbReference>
<evidence type="ECO:0000313" key="2">
    <source>
        <dbReference type="EMBL" id="WIV55265.1"/>
    </source>
</evidence>
<gene>
    <name evidence="2" type="ORF">QP939_41620</name>
</gene>
<evidence type="ECO:0000313" key="3">
    <source>
        <dbReference type="Proteomes" id="UP001227101"/>
    </source>
</evidence>
<evidence type="ECO:0000256" key="1">
    <source>
        <dbReference type="SAM" id="MobiDB-lite"/>
    </source>
</evidence>
<feature type="region of interest" description="Disordered" evidence="1">
    <location>
        <begin position="26"/>
        <end position="45"/>
    </location>
</feature>
<organism evidence="2 3">
    <name type="scientific">Amycolatopsis nalaikhensis</name>
    <dbReference type="NCBI Taxonomy" id="715472"/>
    <lineage>
        <taxon>Bacteria</taxon>
        <taxon>Bacillati</taxon>
        <taxon>Actinomycetota</taxon>
        <taxon>Actinomycetes</taxon>
        <taxon>Pseudonocardiales</taxon>
        <taxon>Pseudonocardiaceae</taxon>
        <taxon>Amycolatopsis</taxon>
    </lineage>
</organism>
<protein>
    <submittedName>
        <fullName evidence="2">Uncharacterized protein</fullName>
    </submittedName>
</protein>
<sequence>MATDWPLIATFTLDSMVPEILVAPTRRRPSPAACPASTSRLKGTETGSPAVAVAGMSAFTTTLTVWSPMSGNPPL</sequence>